<name>A0A1E5XJ40_9HYPH</name>
<gene>
    <name evidence="1" type="ORF">VW23_004030</name>
</gene>
<reference evidence="1 2" key="1">
    <citation type="journal article" date="2015" name="Genome Announc.">
        <title>Genome Assemblies of Three Soil-Associated Devosia species: D. insulae, D. limi, and D. soli.</title>
        <authorList>
            <person name="Hassan Y.I."/>
            <person name="Lepp D."/>
            <person name="Zhou T."/>
        </authorList>
    </citation>
    <scope>NUCLEOTIDE SEQUENCE [LARGE SCALE GENOMIC DNA]</scope>
    <source>
        <strain evidence="1 2">DS-56</strain>
    </source>
</reference>
<comment type="caution">
    <text evidence="1">The sequence shown here is derived from an EMBL/GenBank/DDBJ whole genome shotgun (WGS) entry which is preliminary data.</text>
</comment>
<dbReference type="AlphaFoldDB" id="A0A1E5XJ40"/>
<keyword evidence="2" id="KW-1185">Reference proteome</keyword>
<proteinExistence type="predicted"/>
<evidence type="ECO:0000313" key="1">
    <source>
        <dbReference type="EMBL" id="OEO28616.1"/>
    </source>
</evidence>
<accession>A0A1E5XJ40</accession>
<protein>
    <submittedName>
        <fullName evidence="1">Uncharacterized protein</fullName>
    </submittedName>
</protein>
<organism evidence="1 2">
    <name type="scientific">Devosia insulae DS-56</name>
    <dbReference type="NCBI Taxonomy" id="1116389"/>
    <lineage>
        <taxon>Bacteria</taxon>
        <taxon>Pseudomonadati</taxon>
        <taxon>Pseudomonadota</taxon>
        <taxon>Alphaproteobacteria</taxon>
        <taxon>Hyphomicrobiales</taxon>
        <taxon>Devosiaceae</taxon>
        <taxon>Devosia</taxon>
    </lineage>
</organism>
<dbReference type="EMBL" id="LAJE02000363">
    <property type="protein sequence ID" value="OEO28616.1"/>
    <property type="molecule type" value="Genomic_DNA"/>
</dbReference>
<sequence length="59" mass="6602">MVTRFNPGLKRRGVGDLLGVVMALSARTRRMLMPHVEIELDVFDPAGSRAVKVTLPRRN</sequence>
<evidence type="ECO:0000313" key="2">
    <source>
        <dbReference type="Proteomes" id="UP000095463"/>
    </source>
</evidence>
<dbReference type="Proteomes" id="UP000095463">
    <property type="component" value="Unassembled WGS sequence"/>
</dbReference>